<reference evidence="4 5" key="1">
    <citation type="journal article" date="2019" name="Sci. Rep.">
        <title>Extended insight into the Mycobacterium chelonae-abscessus complex through whole genome sequencing of Mycobacterium salmoniphilum outbreak and Mycobacterium salmoniphilum-like strains.</title>
        <authorList>
            <person name="Behra P.R.K."/>
            <person name="Das S."/>
            <person name="Pettersson B.M.F."/>
            <person name="Shirreff L."/>
            <person name="DuCote T."/>
            <person name="Jacobsson K.G."/>
            <person name="Ennis D.G."/>
            <person name="Kirsebom L.A."/>
        </authorList>
    </citation>
    <scope>NUCLEOTIDE SEQUENCE [LARGE SCALE GENOMIC DNA]</scope>
    <source>
        <strain evidence="4 5">CCUG 60884</strain>
    </source>
</reference>
<name>A0A4R8SVP7_9MYCO</name>
<keyword evidence="1 4" id="KW-0560">Oxidoreductase</keyword>
<dbReference type="InterPro" id="IPR006140">
    <property type="entry name" value="D-isomer_DH_NAD-bd"/>
</dbReference>
<dbReference type="Pfam" id="PF02826">
    <property type="entry name" value="2-Hacid_dh_C"/>
    <property type="match status" value="1"/>
</dbReference>
<dbReference type="EC" id="1.1.1.29" evidence="4"/>
<dbReference type="EMBL" id="PECL01000007">
    <property type="protein sequence ID" value="TEA06348.1"/>
    <property type="molecule type" value="Genomic_DNA"/>
</dbReference>
<evidence type="ECO:0000313" key="5">
    <source>
        <dbReference type="Proteomes" id="UP000294604"/>
    </source>
</evidence>
<dbReference type="Gene3D" id="3.40.50.720">
    <property type="entry name" value="NAD(P)-binding Rossmann-like Domain"/>
    <property type="match status" value="2"/>
</dbReference>
<sequence>MSARRIVADEPLARRQTVSDEPFARKPVIAVQHAAGKVPDRLASLDTAAELRLVESGQLATALPGAEILFVYDFRSSALRETWYAADSLRWVQIASTGVDPVLFDELVTSDVLLTNSRGIFERPIAEYVLAQILAFAKDIRRSTRAQAALSWRHFESEPIEGVSVAVLGTGPIGQAIATLLSAVGMRVTVLGRAESVDLASHVGDVEYLVLAAPLTAQTVAVVNARVLSAMRPTARLINVGRGELVGTWDLVSALHRGTIAGAALDVTDPEPLTVGHPLWRTPNTHITPHNSGDVHGWADQLQDQFVANVERYLRDEELLNIVDKDRMHGNA</sequence>
<dbReference type="AlphaFoldDB" id="A0A4R8SVP7"/>
<dbReference type="InterPro" id="IPR036291">
    <property type="entry name" value="NAD(P)-bd_dom_sf"/>
</dbReference>
<dbReference type="PANTHER" id="PTHR43333">
    <property type="entry name" value="2-HACID_DH_C DOMAIN-CONTAINING PROTEIN"/>
    <property type="match status" value="1"/>
</dbReference>
<comment type="caution">
    <text evidence="4">The sequence shown here is derived from an EMBL/GenBank/DDBJ whole genome shotgun (WGS) entry which is preliminary data.</text>
</comment>
<evidence type="ECO:0000256" key="2">
    <source>
        <dbReference type="ARBA" id="ARBA00023027"/>
    </source>
</evidence>
<dbReference type="SUPFAM" id="SSF51735">
    <property type="entry name" value="NAD(P)-binding Rossmann-fold domains"/>
    <property type="match status" value="1"/>
</dbReference>
<dbReference type="Proteomes" id="UP000294604">
    <property type="component" value="Unassembled WGS sequence"/>
</dbReference>
<organism evidence="4 5">
    <name type="scientific">Mycobacteroides salmoniphilum</name>
    <dbReference type="NCBI Taxonomy" id="404941"/>
    <lineage>
        <taxon>Bacteria</taxon>
        <taxon>Bacillati</taxon>
        <taxon>Actinomycetota</taxon>
        <taxon>Actinomycetes</taxon>
        <taxon>Mycobacteriales</taxon>
        <taxon>Mycobacteriaceae</taxon>
        <taxon>Mycobacteroides</taxon>
    </lineage>
</organism>
<dbReference type="STRING" id="404941.GCA_002013645_03238"/>
<dbReference type="CDD" id="cd05300">
    <property type="entry name" value="2-Hacid_dh_1"/>
    <property type="match status" value="1"/>
</dbReference>
<keyword evidence="2" id="KW-0520">NAD</keyword>
<dbReference type="GO" id="GO:0008465">
    <property type="term" value="F:hydroxypyruvate reductase (NADH) activity"/>
    <property type="evidence" value="ECO:0007669"/>
    <property type="project" value="UniProtKB-EC"/>
</dbReference>
<accession>A0A4R8SVP7</accession>
<evidence type="ECO:0000256" key="1">
    <source>
        <dbReference type="ARBA" id="ARBA00023002"/>
    </source>
</evidence>
<protein>
    <submittedName>
        <fullName evidence="4">Glycerate dehydrogenase</fullName>
        <ecNumber evidence="4">1.1.1.29</ecNumber>
    </submittedName>
</protein>
<gene>
    <name evidence="4" type="primary">hprA</name>
    <name evidence="4" type="ORF">CCUG60884_01486</name>
</gene>
<dbReference type="PANTHER" id="PTHR43333:SF1">
    <property type="entry name" value="D-ISOMER SPECIFIC 2-HYDROXYACID DEHYDROGENASE NAD-BINDING DOMAIN-CONTAINING PROTEIN"/>
    <property type="match status" value="1"/>
</dbReference>
<dbReference type="GO" id="GO:0051287">
    <property type="term" value="F:NAD binding"/>
    <property type="evidence" value="ECO:0007669"/>
    <property type="project" value="InterPro"/>
</dbReference>
<proteinExistence type="predicted"/>
<evidence type="ECO:0000313" key="4">
    <source>
        <dbReference type="EMBL" id="TEA06348.1"/>
    </source>
</evidence>
<dbReference type="SUPFAM" id="SSF52283">
    <property type="entry name" value="Formate/glycerate dehydrogenase catalytic domain-like"/>
    <property type="match status" value="1"/>
</dbReference>
<feature type="domain" description="D-isomer specific 2-hydroxyacid dehydrogenase NAD-binding" evidence="3">
    <location>
        <begin position="130"/>
        <end position="291"/>
    </location>
</feature>
<evidence type="ECO:0000259" key="3">
    <source>
        <dbReference type="Pfam" id="PF02826"/>
    </source>
</evidence>